<reference evidence="7 8" key="1">
    <citation type="submission" date="2020-08" db="EMBL/GenBank/DDBJ databases">
        <title>Genomic Encyclopedia of Type Strains, Phase III (KMG-III): the genomes of soil and plant-associated and newly described type strains.</title>
        <authorList>
            <person name="Whitman W."/>
        </authorList>
    </citation>
    <scope>NUCLEOTIDE SEQUENCE [LARGE SCALE GENOMIC DNA]</scope>
    <source>
        <strain evidence="7 8">CECT 7015</strain>
    </source>
</reference>
<evidence type="ECO:0000256" key="4">
    <source>
        <dbReference type="ARBA" id="ARBA00023004"/>
    </source>
</evidence>
<protein>
    <submittedName>
        <fullName evidence="7">Nicotinate dehydrogenase subunit A</fullName>
        <ecNumber evidence="7">1.17.2.1</ecNumber>
    </submittedName>
</protein>
<dbReference type="CDD" id="cd00207">
    <property type="entry name" value="fer2"/>
    <property type="match status" value="1"/>
</dbReference>
<evidence type="ECO:0000313" key="8">
    <source>
        <dbReference type="Proteomes" id="UP000554520"/>
    </source>
</evidence>
<dbReference type="InterPro" id="IPR001041">
    <property type="entry name" value="2Fe-2S_ferredoxin-type"/>
</dbReference>
<dbReference type="InterPro" id="IPR002888">
    <property type="entry name" value="2Fe-2S-bd"/>
</dbReference>
<dbReference type="PANTHER" id="PTHR44379:SF6">
    <property type="entry name" value="BLR6046 PROTEIN"/>
    <property type="match status" value="1"/>
</dbReference>
<dbReference type="PROSITE" id="PS00197">
    <property type="entry name" value="2FE2S_FER_1"/>
    <property type="match status" value="1"/>
</dbReference>
<feature type="domain" description="2Fe-2S ferredoxin-type" evidence="6">
    <location>
        <begin position="4"/>
        <end position="81"/>
    </location>
</feature>
<evidence type="ECO:0000256" key="3">
    <source>
        <dbReference type="ARBA" id="ARBA00023002"/>
    </source>
</evidence>
<dbReference type="GO" id="GO:0016491">
    <property type="term" value="F:oxidoreductase activity"/>
    <property type="evidence" value="ECO:0007669"/>
    <property type="project" value="UniProtKB-KW"/>
</dbReference>
<keyword evidence="1" id="KW-0001">2Fe-2S</keyword>
<proteinExistence type="predicted"/>
<dbReference type="EC" id="1.17.2.1" evidence="7"/>
<keyword evidence="4" id="KW-0408">Iron</keyword>
<sequence length="155" mass="16409">MATKEIQLNVDGNNHVITADPEMPLLYALRDDLGLRNPRFGCGLAQCGACTVHIDGQAVRSCVTPVDSVGVGKVVTLAGLGGGNGKAHKIQTAFIEEQVPQCGYCLNGWLMTAAAFLEANPNPNDGEIRDALSGLKCRCGTHYSIMRAVKRAARA</sequence>
<dbReference type="Pfam" id="PF01799">
    <property type="entry name" value="Fer2_2"/>
    <property type="match status" value="1"/>
</dbReference>
<keyword evidence="3 7" id="KW-0560">Oxidoreductase</keyword>
<evidence type="ECO:0000256" key="1">
    <source>
        <dbReference type="ARBA" id="ARBA00022714"/>
    </source>
</evidence>
<dbReference type="Gene3D" id="1.10.150.120">
    <property type="entry name" value="[2Fe-2S]-binding domain"/>
    <property type="match status" value="1"/>
</dbReference>
<dbReference type="SUPFAM" id="SSF54292">
    <property type="entry name" value="2Fe-2S ferredoxin-like"/>
    <property type="match status" value="1"/>
</dbReference>
<dbReference type="InterPro" id="IPR051452">
    <property type="entry name" value="Diverse_Oxidoreductases"/>
</dbReference>
<keyword evidence="8" id="KW-1185">Reference proteome</keyword>
<dbReference type="InterPro" id="IPR036010">
    <property type="entry name" value="2Fe-2S_ferredoxin-like_sf"/>
</dbReference>
<evidence type="ECO:0000256" key="2">
    <source>
        <dbReference type="ARBA" id="ARBA00022723"/>
    </source>
</evidence>
<keyword evidence="5" id="KW-0411">Iron-sulfur</keyword>
<comment type="caution">
    <text evidence="7">The sequence shown here is derived from an EMBL/GenBank/DDBJ whole genome shotgun (WGS) entry which is preliminary data.</text>
</comment>
<dbReference type="PROSITE" id="PS51085">
    <property type="entry name" value="2FE2S_FER_2"/>
    <property type="match status" value="1"/>
</dbReference>
<name>A0A839UFE7_9HYPH</name>
<organism evidence="7 8">
    <name type="scientific">Phyllobacterium trifolii</name>
    <dbReference type="NCBI Taxonomy" id="300193"/>
    <lineage>
        <taxon>Bacteria</taxon>
        <taxon>Pseudomonadati</taxon>
        <taxon>Pseudomonadota</taxon>
        <taxon>Alphaproteobacteria</taxon>
        <taxon>Hyphomicrobiales</taxon>
        <taxon>Phyllobacteriaceae</taxon>
        <taxon>Phyllobacterium</taxon>
    </lineage>
</organism>
<keyword evidence="2" id="KW-0479">Metal-binding</keyword>
<evidence type="ECO:0000259" key="6">
    <source>
        <dbReference type="PROSITE" id="PS51085"/>
    </source>
</evidence>
<evidence type="ECO:0000313" key="7">
    <source>
        <dbReference type="EMBL" id="MBB3147411.1"/>
    </source>
</evidence>
<dbReference type="InterPro" id="IPR036884">
    <property type="entry name" value="2Fe-2S-bd_dom_sf"/>
</dbReference>
<evidence type="ECO:0000256" key="5">
    <source>
        <dbReference type="ARBA" id="ARBA00023014"/>
    </source>
</evidence>
<dbReference type="InterPro" id="IPR012675">
    <property type="entry name" value="Beta-grasp_dom_sf"/>
</dbReference>
<dbReference type="PANTHER" id="PTHR44379">
    <property type="entry name" value="OXIDOREDUCTASE WITH IRON-SULFUR SUBUNIT"/>
    <property type="match status" value="1"/>
</dbReference>
<accession>A0A839UFE7</accession>
<dbReference type="SUPFAM" id="SSF47741">
    <property type="entry name" value="CO dehydrogenase ISP C-domain like"/>
    <property type="match status" value="1"/>
</dbReference>
<dbReference type="Proteomes" id="UP000554520">
    <property type="component" value="Unassembled WGS sequence"/>
</dbReference>
<dbReference type="AlphaFoldDB" id="A0A839UFE7"/>
<dbReference type="InterPro" id="IPR006058">
    <property type="entry name" value="2Fe2S_fd_BS"/>
</dbReference>
<dbReference type="Gene3D" id="3.10.20.30">
    <property type="match status" value="1"/>
</dbReference>
<dbReference type="Pfam" id="PF00111">
    <property type="entry name" value="Fer2"/>
    <property type="match status" value="1"/>
</dbReference>
<gene>
    <name evidence="7" type="ORF">FHS21_003831</name>
</gene>
<dbReference type="GO" id="GO:0051537">
    <property type="term" value="F:2 iron, 2 sulfur cluster binding"/>
    <property type="evidence" value="ECO:0007669"/>
    <property type="project" value="UniProtKB-KW"/>
</dbReference>
<dbReference type="EMBL" id="JACHXN010000012">
    <property type="protein sequence ID" value="MBB3147411.1"/>
    <property type="molecule type" value="Genomic_DNA"/>
</dbReference>
<dbReference type="GO" id="GO:0046872">
    <property type="term" value="F:metal ion binding"/>
    <property type="evidence" value="ECO:0007669"/>
    <property type="project" value="UniProtKB-KW"/>
</dbReference>